<sequence length="153" mass="17384">MSKDKLLPYLSPELCGLAEGAKIVGDQWILLILREAFYGVTRFETMRIHTGITKQTLATRLKLMTELGLLSRIPYREEGAREWYEYQLTDKSRTLAPVLLSLMEWGHKHVLHTAPHLTLVDKESGDPVHIGYVNAQGHEVKQNHVQIVPTTKG</sequence>
<dbReference type="GO" id="GO:0003677">
    <property type="term" value="F:DNA binding"/>
    <property type="evidence" value="ECO:0007669"/>
    <property type="project" value="UniProtKB-KW"/>
</dbReference>
<accession>A0A2T4Y3X9</accession>
<evidence type="ECO:0000259" key="4">
    <source>
        <dbReference type="PROSITE" id="PS51118"/>
    </source>
</evidence>
<dbReference type="RefSeq" id="WP_108089819.1">
    <property type="nucleotide sequence ID" value="NZ_PZPP01000008.1"/>
</dbReference>
<comment type="caution">
    <text evidence="5">The sequence shown here is derived from an EMBL/GenBank/DDBJ whole genome shotgun (WGS) entry which is preliminary data.</text>
</comment>
<dbReference type="OrthoDB" id="9807069at2"/>
<dbReference type="InterPro" id="IPR036390">
    <property type="entry name" value="WH_DNA-bd_sf"/>
</dbReference>
<keyword evidence="2" id="KW-0238">DNA-binding</keyword>
<dbReference type="Proteomes" id="UP000241614">
    <property type="component" value="Unassembled WGS sequence"/>
</dbReference>
<dbReference type="SUPFAM" id="SSF46785">
    <property type="entry name" value="Winged helix' DNA-binding domain"/>
    <property type="match status" value="1"/>
</dbReference>
<evidence type="ECO:0000313" key="6">
    <source>
        <dbReference type="Proteomes" id="UP000241614"/>
    </source>
</evidence>
<gene>
    <name evidence="5" type="ORF">DA103_07030</name>
</gene>
<dbReference type="Gene3D" id="1.10.10.10">
    <property type="entry name" value="Winged helix-like DNA-binding domain superfamily/Winged helix DNA-binding domain"/>
    <property type="match status" value="1"/>
</dbReference>
<feature type="domain" description="HTH hxlR-type" evidence="4">
    <location>
        <begin position="15"/>
        <end position="114"/>
    </location>
</feature>
<dbReference type="PANTHER" id="PTHR33204">
    <property type="entry name" value="TRANSCRIPTIONAL REGULATOR, MARR FAMILY"/>
    <property type="match status" value="1"/>
</dbReference>
<dbReference type="AlphaFoldDB" id="A0A2T4Y3X9"/>
<evidence type="ECO:0000256" key="3">
    <source>
        <dbReference type="ARBA" id="ARBA00023163"/>
    </source>
</evidence>
<proteinExistence type="predicted"/>
<dbReference type="PANTHER" id="PTHR33204:SF18">
    <property type="entry name" value="TRANSCRIPTIONAL REGULATORY PROTEIN"/>
    <property type="match status" value="1"/>
</dbReference>
<dbReference type="InterPro" id="IPR002577">
    <property type="entry name" value="HTH_HxlR"/>
</dbReference>
<keyword evidence="1" id="KW-0805">Transcription regulation</keyword>
<protein>
    <submittedName>
        <fullName evidence="5">Transcriptional regulator</fullName>
    </submittedName>
</protein>
<dbReference type="EMBL" id="PZPP01000008">
    <property type="protein sequence ID" value="PTM36888.1"/>
    <property type="molecule type" value="Genomic_DNA"/>
</dbReference>
<dbReference type="PROSITE" id="PS51118">
    <property type="entry name" value="HTH_HXLR"/>
    <property type="match status" value="1"/>
</dbReference>
<reference evidence="5 6" key="1">
    <citation type="submission" date="2018-04" db="EMBL/GenBank/DDBJ databases">
        <title>Genome sequencing reveals highly heavy metal resistance and biotechnology application of the novel Enterobacter cloacae amazonensis isolated from wastewater river in Manaus - Amazonas.</title>
        <authorList>
            <person name="Astolfi M.C.T."/>
            <person name="Carvalho E.B.D.S."/>
            <person name="Lacerda L.B."/>
            <person name="Pinto M.V."/>
            <person name="Nogueira V.B."/>
            <person name="Barros A.M."/>
            <person name="Astolfi-Filho S."/>
        </authorList>
    </citation>
    <scope>NUCLEOTIDE SEQUENCE [LARGE SCALE GENOMIC DNA]</scope>
    <source>
        <strain evidence="6">amazonensis</strain>
    </source>
</reference>
<evidence type="ECO:0000256" key="2">
    <source>
        <dbReference type="ARBA" id="ARBA00023125"/>
    </source>
</evidence>
<name>A0A2T4Y3X9_ENTCL</name>
<keyword evidence="3" id="KW-0804">Transcription</keyword>
<organism evidence="5 6">
    <name type="scientific">Enterobacter cloacae</name>
    <dbReference type="NCBI Taxonomy" id="550"/>
    <lineage>
        <taxon>Bacteria</taxon>
        <taxon>Pseudomonadati</taxon>
        <taxon>Pseudomonadota</taxon>
        <taxon>Gammaproteobacteria</taxon>
        <taxon>Enterobacterales</taxon>
        <taxon>Enterobacteriaceae</taxon>
        <taxon>Enterobacter</taxon>
        <taxon>Enterobacter cloacae complex</taxon>
    </lineage>
</organism>
<evidence type="ECO:0000256" key="1">
    <source>
        <dbReference type="ARBA" id="ARBA00023015"/>
    </source>
</evidence>
<dbReference type="Pfam" id="PF01638">
    <property type="entry name" value="HxlR"/>
    <property type="match status" value="1"/>
</dbReference>
<evidence type="ECO:0000313" key="5">
    <source>
        <dbReference type="EMBL" id="PTM36888.1"/>
    </source>
</evidence>
<dbReference type="InterPro" id="IPR036388">
    <property type="entry name" value="WH-like_DNA-bd_sf"/>
</dbReference>